<dbReference type="EC" id="2.6.1.9" evidence="9"/>
<dbReference type="InterPro" id="IPR015421">
    <property type="entry name" value="PyrdxlP-dep_Trfase_major"/>
</dbReference>
<evidence type="ECO:0000313" key="11">
    <source>
        <dbReference type="EMBL" id="WPL17381.1"/>
    </source>
</evidence>
<evidence type="ECO:0000256" key="9">
    <source>
        <dbReference type="HAMAP-Rule" id="MF_01023"/>
    </source>
</evidence>
<dbReference type="Pfam" id="PF00155">
    <property type="entry name" value="Aminotran_1_2"/>
    <property type="match status" value="1"/>
</dbReference>
<comment type="pathway">
    <text evidence="2 9">Amino-acid biosynthesis; L-histidine biosynthesis; L-histidine from 5-phospho-alpha-D-ribose 1-diphosphate: step 7/9.</text>
</comment>
<dbReference type="PANTHER" id="PTHR43643">
    <property type="entry name" value="HISTIDINOL-PHOSPHATE AMINOTRANSFERASE 2"/>
    <property type="match status" value="1"/>
</dbReference>
<evidence type="ECO:0000256" key="1">
    <source>
        <dbReference type="ARBA" id="ARBA00001933"/>
    </source>
</evidence>
<proteinExistence type="inferred from homology"/>
<evidence type="ECO:0000256" key="2">
    <source>
        <dbReference type="ARBA" id="ARBA00005011"/>
    </source>
</evidence>
<keyword evidence="6 9" id="KW-0808">Transferase</keyword>
<reference evidence="11 12" key="1">
    <citation type="journal article" date="2023" name="Microorganisms">
        <title>Thiorhodovibrio frisius and Trv. litoralis spp. nov., Two Novel Members from a Clade of Fastidious Purple Sulfur Bacteria That Exhibit Unique Red-Shifted Light-Harvesting Capabilities.</title>
        <authorList>
            <person name="Methner A."/>
            <person name="Kuzyk S.B."/>
            <person name="Petersen J."/>
            <person name="Bauer S."/>
            <person name="Brinkmann H."/>
            <person name="Sichau K."/>
            <person name="Wanner G."/>
            <person name="Wolf J."/>
            <person name="Neumann-Schaal M."/>
            <person name="Henke P."/>
            <person name="Tank M."/>
            <person name="Sproer C."/>
            <person name="Bunk B."/>
            <person name="Overmann J."/>
        </authorList>
    </citation>
    <scope>NUCLEOTIDE SEQUENCE [LARGE SCALE GENOMIC DNA]</scope>
    <source>
        <strain evidence="11 12">DSM 6702</strain>
    </source>
</reference>
<dbReference type="RefSeq" id="WP_328987891.1">
    <property type="nucleotide sequence ID" value="NZ_CP121472.1"/>
</dbReference>
<evidence type="ECO:0000256" key="6">
    <source>
        <dbReference type="ARBA" id="ARBA00022679"/>
    </source>
</evidence>
<dbReference type="Gene3D" id="3.40.640.10">
    <property type="entry name" value="Type I PLP-dependent aspartate aminotransferase-like (Major domain)"/>
    <property type="match status" value="1"/>
</dbReference>
<evidence type="ECO:0000313" key="12">
    <source>
        <dbReference type="Proteomes" id="UP001432180"/>
    </source>
</evidence>
<dbReference type="CDD" id="cd00609">
    <property type="entry name" value="AAT_like"/>
    <property type="match status" value="1"/>
</dbReference>
<gene>
    <name evidence="11" type="primary">hisC2_2</name>
    <name evidence="9" type="synonym">hisC</name>
    <name evidence="11" type="ORF">Thiowin_02388</name>
</gene>
<dbReference type="PANTHER" id="PTHR43643:SF3">
    <property type="entry name" value="HISTIDINOL-PHOSPHATE AMINOTRANSFERASE"/>
    <property type="match status" value="1"/>
</dbReference>
<dbReference type="InterPro" id="IPR015424">
    <property type="entry name" value="PyrdxlP-dep_Trfase"/>
</dbReference>
<name>A0ABZ0SBE8_9GAMM</name>
<dbReference type="InterPro" id="IPR004839">
    <property type="entry name" value="Aminotransferase_I/II_large"/>
</dbReference>
<evidence type="ECO:0000256" key="7">
    <source>
        <dbReference type="ARBA" id="ARBA00022898"/>
    </source>
</evidence>
<comment type="similarity">
    <text evidence="3 9">Belongs to the class-II pyridoxal-phosphate-dependent aminotransferase family. Histidinol-phosphate aminotransferase subfamily.</text>
</comment>
<dbReference type="InterPro" id="IPR015422">
    <property type="entry name" value="PyrdxlP-dep_Trfase_small"/>
</dbReference>
<dbReference type="HAMAP" id="MF_01023">
    <property type="entry name" value="HisC_aminotrans_2"/>
    <property type="match status" value="1"/>
</dbReference>
<keyword evidence="12" id="KW-1185">Reference proteome</keyword>
<feature type="domain" description="Aminotransferase class I/classII large" evidence="10">
    <location>
        <begin position="40"/>
        <end position="361"/>
    </location>
</feature>
<evidence type="ECO:0000256" key="4">
    <source>
        <dbReference type="ARBA" id="ARBA00011738"/>
    </source>
</evidence>
<dbReference type="InterPro" id="IPR050106">
    <property type="entry name" value="HistidinolP_aminotransfase"/>
</dbReference>
<organism evidence="11 12">
    <name type="scientific">Thiorhodovibrio winogradskyi</name>
    <dbReference type="NCBI Taxonomy" id="77007"/>
    <lineage>
        <taxon>Bacteria</taxon>
        <taxon>Pseudomonadati</taxon>
        <taxon>Pseudomonadota</taxon>
        <taxon>Gammaproteobacteria</taxon>
        <taxon>Chromatiales</taxon>
        <taxon>Chromatiaceae</taxon>
        <taxon>Thiorhodovibrio</taxon>
    </lineage>
</organism>
<feature type="modified residue" description="N6-(pyridoxal phosphate)lysine" evidence="9">
    <location>
        <position position="231"/>
    </location>
</feature>
<comment type="subunit">
    <text evidence="4 9">Homodimer.</text>
</comment>
<evidence type="ECO:0000256" key="8">
    <source>
        <dbReference type="ARBA" id="ARBA00047481"/>
    </source>
</evidence>
<dbReference type="GO" id="GO:0004400">
    <property type="term" value="F:histidinol-phosphate transaminase activity"/>
    <property type="evidence" value="ECO:0007669"/>
    <property type="project" value="UniProtKB-EC"/>
</dbReference>
<dbReference type="Gene3D" id="3.90.1150.10">
    <property type="entry name" value="Aspartate Aminotransferase, domain 1"/>
    <property type="match status" value="1"/>
</dbReference>
<dbReference type="SUPFAM" id="SSF53383">
    <property type="entry name" value="PLP-dependent transferases"/>
    <property type="match status" value="1"/>
</dbReference>
<comment type="catalytic activity">
    <reaction evidence="8 9">
        <text>L-histidinol phosphate + 2-oxoglutarate = 3-(imidazol-4-yl)-2-oxopropyl phosphate + L-glutamate</text>
        <dbReference type="Rhea" id="RHEA:23744"/>
        <dbReference type="ChEBI" id="CHEBI:16810"/>
        <dbReference type="ChEBI" id="CHEBI:29985"/>
        <dbReference type="ChEBI" id="CHEBI:57766"/>
        <dbReference type="ChEBI" id="CHEBI:57980"/>
        <dbReference type="EC" id="2.6.1.9"/>
    </reaction>
</comment>
<comment type="cofactor">
    <cofactor evidence="1 9">
        <name>pyridoxal 5'-phosphate</name>
        <dbReference type="ChEBI" id="CHEBI:597326"/>
    </cofactor>
</comment>
<accession>A0ABZ0SBE8</accession>
<dbReference type="NCBIfam" id="TIGR01141">
    <property type="entry name" value="hisC"/>
    <property type="match status" value="1"/>
</dbReference>
<keyword evidence="9" id="KW-0028">Amino-acid biosynthesis</keyword>
<sequence>MSPTKAPFQPTPAPQIAALNPYVPGKPISELERELGIRESVKLASNENPLGPGEKARAAYAQAAMELGRYPDGGGFALRQALARHHGVDAEMVTIGNGSNDVLDLVARTFLHPGRESVFSQHAFAVYPIAIQAVGATPQVAPALDHGHDLDAMATLVNEKTGVVWIANPNNPTGTWLTAEPLKDFIASLPKTCICVLDEAYIEYVSDPDFPNGVAWLDDFPNLIVTRTFSKIHGLAALRVGYGLSHPRAAELMNRVRHPFNVNAPAQAAAVAALEDQDHIARSAELNRVGLAQFSGGLQALGLEIIPSLGNFVTVDLGRPAGPVDQALLREGVICRPVANYGLPNHLRISIGLETENARCLAALGKVLGKEPGGEVLTA</sequence>
<dbReference type="EMBL" id="CP121472">
    <property type="protein sequence ID" value="WPL17381.1"/>
    <property type="molecule type" value="Genomic_DNA"/>
</dbReference>
<dbReference type="Proteomes" id="UP001432180">
    <property type="component" value="Chromosome"/>
</dbReference>
<keyword evidence="7 9" id="KW-0663">Pyridoxal phosphate</keyword>
<protein>
    <recommendedName>
        <fullName evidence="9">Histidinol-phosphate aminotransferase</fullName>
        <ecNumber evidence="9">2.6.1.9</ecNumber>
    </recommendedName>
    <alternativeName>
        <fullName evidence="9">Imidazole acetol-phosphate transaminase</fullName>
    </alternativeName>
</protein>
<evidence type="ECO:0000256" key="3">
    <source>
        <dbReference type="ARBA" id="ARBA00007970"/>
    </source>
</evidence>
<evidence type="ECO:0000259" key="10">
    <source>
        <dbReference type="Pfam" id="PF00155"/>
    </source>
</evidence>
<keyword evidence="9" id="KW-0368">Histidine biosynthesis</keyword>
<dbReference type="InterPro" id="IPR005861">
    <property type="entry name" value="HisP_aminotrans"/>
</dbReference>
<keyword evidence="5 9" id="KW-0032">Aminotransferase</keyword>
<evidence type="ECO:0000256" key="5">
    <source>
        <dbReference type="ARBA" id="ARBA00022576"/>
    </source>
</evidence>